<sequence>MCGVVGYVGPRKVVGVILEGLRRLEYRGYDSAGMAVHDGFSIRVEKVVGKVSDLASRVEGINLDGTLGVGHTRWATHGGVTGENAHPHRDQDGRFVLVHNGIVENYLDIRDQLESRGVSFYSQTDSEVVVKLLSQIYDGDMLRSLTELGRRLEGSYALVILSKDDPGGFYCVRKGSPLVLGLTEGEGFCASDVPPLLPYTKDVIYLEEGDIAEVRPGSVRIWDKDGRPVERPVHRIDWDVSMAEKDGYPHYMAKEIHEQGTVLRSTLKGRLSESGVDLGDDVHWDGDFLRSLRRINLVACGTSYYACLVAERVLERWTSLDVKVDIASEYRYRDVKIGADTLAVFVSQSGETADTLAAQRKVRSLGGRCLGITNVRGSTLAREVHDLLLLKAGPEIGVAATKTFMGQLGALYLLALKLGWERGDLNPVEASRLAYGLLKLPYEVERVLERDGDVKAAAERFCGYDDFLFLGRGFSYPIALEGALKLKEISYVHAEAYAAGEMKHGPIALLEPNVPVMVVIPKDGLYEKTLSNVQEARARKSPIVAVASDGDDLIDQMADWVIRIPRCEECFSPFISVIPLQQFAYHVAQLRGCEIDQPRNLAKSVTVE</sequence>
<dbReference type="GO" id="GO:0006047">
    <property type="term" value="P:UDP-N-acetylglucosamine metabolic process"/>
    <property type="evidence" value="ECO:0007669"/>
    <property type="project" value="TreeGrafter"/>
</dbReference>
<evidence type="ECO:0000259" key="12">
    <source>
        <dbReference type="PROSITE" id="PS51464"/>
    </source>
</evidence>
<dbReference type="GO" id="GO:0006487">
    <property type="term" value="P:protein N-linked glycosylation"/>
    <property type="evidence" value="ECO:0007669"/>
    <property type="project" value="TreeGrafter"/>
</dbReference>
<evidence type="ECO:0000256" key="4">
    <source>
        <dbReference type="ARBA" id="ARBA00016090"/>
    </source>
</evidence>
<protein>
    <recommendedName>
        <fullName evidence="4 10">Glutamine--fructose-6-phosphate aminotransferase [isomerizing]</fullName>
        <ecNumber evidence="3 10">2.6.1.16</ecNumber>
    </recommendedName>
    <alternativeName>
        <fullName evidence="10">D-fructose-6-phosphate amidotransferase</fullName>
    </alternativeName>
    <alternativeName>
        <fullName evidence="10">GFAT</fullName>
    </alternativeName>
    <alternativeName>
        <fullName evidence="10">Glucosamine-6-phosphate synthase</fullName>
    </alternativeName>
    <alternativeName>
        <fullName evidence="10">Hexosephosphate aminotransferase</fullName>
    </alternativeName>
    <alternativeName>
        <fullName evidence="10">L-glutamine--D-fructose-6-phosphate amidotransferase</fullName>
    </alternativeName>
</protein>
<evidence type="ECO:0000256" key="6">
    <source>
        <dbReference type="ARBA" id="ARBA00022576"/>
    </source>
</evidence>
<evidence type="ECO:0000313" key="14">
    <source>
        <dbReference type="Proteomes" id="UP000002030"/>
    </source>
</evidence>
<dbReference type="GO" id="GO:0005829">
    <property type="term" value="C:cytosol"/>
    <property type="evidence" value="ECO:0007669"/>
    <property type="project" value="TreeGrafter"/>
</dbReference>
<keyword evidence="6 10" id="KW-0032">Aminotransferase</keyword>
<dbReference type="SUPFAM" id="SSF53697">
    <property type="entry name" value="SIS domain"/>
    <property type="match status" value="1"/>
</dbReference>
<comment type="catalytic activity">
    <reaction evidence="1 10">
        <text>D-fructose 6-phosphate + L-glutamine = D-glucosamine 6-phosphate + L-glutamate</text>
        <dbReference type="Rhea" id="RHEA:13237"/>
        <dbReference type="ChEBI" id="CHEBI:29985"/>
        <dbReference type="ChEBI" id="CHEBI:58359"/>
        <dbReference type="ChEBI" id="CHEBI:58725"/>
        <dbReference type="ChEBI" id="CHEBI:61527"/>
        <dbReference type="EC" id="2.6.1.16"/>
    </reaction>
</comment>
<dbReference type="SUPFAM" id="SSF56235">
    <property type="entry name" value="N-terminal nucleophile aminohydrolases (Ntn hydrolases)"/>
    <property type="match status" value="1"/>
</dbReference>
<dbReference type="EMBL" id="CP001818">
    <property type="protein sequence ID" value="ACZ19074.1"/>
    <property type="molecule type" value="Genomic_DNA"/>
</dbReference>
<organism evidence="13 14">
    <name type="scientific">Thermanaerovibrio acidaminovorans (strain ATCC 49978 / DSM 6589 / Su883)</name>
    <name type="common">Selenomonas acidaminovorans</name>
    <dbReference type="NCBI Taxonomy" id="525903"/>
    <lineage>
        <taxon>Bacteria</taxon>
        <taxon>Thermotogati</taxon>
        <taxon>Synergistota</taxon>
        <taxon>Synergistia</taxon>
        <taxon>Synergistales</taxon>
        <taxon>Synergistaceae</taxon>
        <taxon>Thermanaerovibrio</taxon>
    </lineage>
</organism>
<dbReference type="HAMAP" id="MF_00164">
    <property type="entry name" value="GlmS"/>
    <property type="match status" value="1"/>
</dbReference>
<dbReference type="PANTHER" id="PTHR10937">
    <property type="entry name" value="GLUCOSAMINE--FRUCTOSE-6-PHOSPHATE AMINOTRANSFERASE, ISOMERIZING"/>
    <property type="match status" value="1"/>
</dbReference>
<comment type="subunit">
    <text evidence="10">Homodimer.</text>
</comment>
<dbReference type="InterPro" id="IPR046348">
    <property type="entry name" value="SIS_dom_sf"/>
</dbReference>
<dbReference type="GO" id="GO:0004360">
    <property type="term" value="F:glutamine-fructose-6-phosphate transaminase (isomerizing) activity"/>
    <property type="evidence" value="ECO:0007669"/>
    <property type="project" value="UniProtKB-UniRule"/>
</dbReference>
<dbReference type="OrthoDB" id="106547at2"/>
<dbReference type="KEGG" id="tai:Taci_0841"/>
<comment type="subcellular location">
    <subcellularLocation>
        <location evidence="2 10">Cytoplasm</location>
    </subcellularLocation>
</comment>
<dbReference type="HOGENOM" id="CLU_012520_5_2_0"/>
<keyword evidence="5 10" id="KW-0963">Cytoplasm</keyword>
<feature type="domain" description="SIS" evidence="12">
    <location>
        <begin position="284"/>
        <end position="424"/>
    </location>
</feature>
<dbReference type="EnsemblBacteria" id="ACZ19074">
    <property type="protein sequence ID" value="ACZ19074"/>
    <property type="gene ID" value="Taci_0841"/>
</dbReference>
<keyword evidence="8" id="KW-0677">Repeat</keyword>
<dbReference type="InterPro" id="IPR029055">
    <property type="entry name" value="Ntn_hydrolases_N"/>
</dbReference>
<dbReference type="RefSeq" id="WP_012869589.1">
    <property type="nucleotide sequence ID" value="NC_013522.1"/>
</dbReference>
<dbReference type="Pfam" id="PF01380">
    <property type="entry name" value="SIS"/>
    <property type="match status" value="2"/>
</dbReference>
<name>D1B9X1_THEAS</name>
<dbReference type="InterPro" id="IPR035490">
    <property type="entry name" value="GlmS/FrlB_SIS"/>
</dbReference>
<dbReference type="STRING" id="525903.Taci_0841"/>
<dbReference type="eggNOG" id="COG0449">
    <property type="taxonomic scope" value="Bacteria"/>
</dbReference>
<feature type="domain" description="SIS" evidence="12">
    <location>
        <begin position="457"/>
        <end position="598"/>
    </location>
</feature>
<feature type="initiator methionine" description="Removed" evidence="10">
    <location>
        <position position="1"/>
    </location>
</feature>
<accession>D1B9X1</accession>
<dbReference type="PROSITE" id="PS51278">
    <property type="entry name" value="GATASE_TYPE_2"/>
    <property type="match status" value="1"/>
</dbReference>
<dbReference type="InterPro" id="IPR001347">
    <property type="entry name" value="SIS_dom"/>
</dbReference>
<keyword evidence="14" id="KW-1185">Reference proteome</keyword>
<evidence type="ECO:0000256" key="2">
    <source>
        <dbReference type="ARBA" id="ARBA00004496"/>
    </source>
</evidence>
<dbReference type="PANTHER" id="PTHR10937:SF0">
    <property type="entry name" value="GLUTAMINE--FRUCTOSE-6-PHOSPHATE TRANSAMINASE (ISOMERIZING)"/>
    <property type="match status" value="1"/>
</dbReference>
<evidence type="ECO:0000259" key="11">
    <source>
        <dbReference type="PROSITE" id="PS51278"/>
    </source>
</evidence>
<evidence type="ECO:0000256" key="1">
    <source>
        <dbReference type="ARBA" id="ARBA00001031"/>
    </source>
</evidence>
<dbReference type="FunFam" id="3.60.20.10:FF:000006">
    <property type="entry name" value="Glutamine--fructose-6-phosphate aminotransferase [isomerizing]"/>
    <property type="match status" value="1"/>
</dbReference>
<dbReference type="Pfam" id="PF13522">
    <property type="entry name" value="GATase_6"/>
    <property type="match status" value="1"/>
</dbReference>
<dbReference type="InterPro" id="IPR047084">
    <property type="entry name" value="GFAT_N"/>
</dbReference>
<dbReference type="EC" id="2.6.1.16" evidence="3 10"/>
<dbReference type="CDD" id="cd00714">
    <property type="entry name" value="GFAT"/>
    <property type="match status" value="1"/>
</dbReference>
<dbReference type="Gene3D" id="3.40.50.10490">
    <property type="entry name" value="Glucose-6-phosphate isomerase like protein, domain 1"/>
    <property type="match status" value="2"/>
</dbReference>
<dbReference type="FunFam" id="3.40.50.10490:FF:000002">
    <property type="entry name" value="Glutamine--fructose-6-phosphate aminotransferase [isomerizing]"/>
    <property type="match status" value="1"/>
</dbReference>
<dbReference type="GO" id="GO:0046349">
    <property type="term" value="P:amino sugar biosynthetic process"/>
    <property type="evidence" value="ECO:0007669"/>
    <property type="project" value="UniProtKB-ARBA"/>
</dbReference>
<keyword evidence="9" id="KW-0315">Glutamine amidotransferase</keyword>
<dbReference type="AlphaFoldDB" id="D1B9X1"/>
<evidence type="ECO:0000256" key="10">
    <source>
        <dbReference type="HAMAP-Rule" id="MF_00164"/>
    </source>
</evidence>
<evidence type="ECO:0000256" key="9">
    <source>
        <dbReference type="ARBA" id="ARBA00022962"/>
    </source>
</evidence>
<evidence type="ECO:0000313" key="13">
    <source>
        <dbReference type="EMBL" id="ACZ19074.1"/>
    </source>
</evidence>
<dbReference type="PROSITE" id="PS51464">
    <property type="entry name" value="SIS"/>
    <property type="match status" value="2"/>
</dbReference>
<dbReference type="Proteomes" id="UP000002030">
    <property type="component" value="Chromosome"/>
</dbReference>
<dbReference type="CDD" id="cd05008">
    <property type="entry name" value="SIS_GlmS_GlmD_1"/>
    <property type="match status" value="1"/>
</dbReference>
<dbReference type="NCBIfam" id="TIGR01135">
    <property type="entry name" value="glmS"/>
    <property type="match status" value="1"/>
</dbReference>
<feature type="active site" description="Nucleophile; for GATase activity" evidence="10">
    <location>
        <position position="2"/>
    </location>
</feature>
<dbReference type="FunFam" id="3.40.50.10490:FF:000001">
    <property type="entry name" value="Glutamine--fructose-6-phosphate aminotransferase [isomerizing]"/>
    <property type="match status" value="1"/>
</dbReference>
<dbReference type="CDD" id="cd05009">
    <property type="entry name" value="SIS_GlmS_GlmD_2"/>
    <property type="match status" value="1"/>
</dbReference>
<feature type="domain" description="Glutamine amidotransferase type-2" evidence="11">
    <location>
        <begin position="2"/>
        <end position="217"/>
    </location>
</feature>
<proteinExistence type="inferred from homology"/>
<comment type="function">
    <text evidence="10">Catalyzes the first step in hexosamine metabolism, converting fructose-6P into glucosamine-6P using glutamine as a nitrogen source.</text>
</comment>
<keyword evidence="7 10" id="KW-0808">Transferase</keyword>
<dbReference type="Gene3D" id="3.60.20.10">
    <property type="entry name" value="Glutamine Phosphoribosylpyrophosphate, subunit 1, domain 1"/>
    <property type="match status" value="1"/>
</dbReference>
<reference evidence="13 14" key="1">
    <citation type="journal article" date="2009" name="Stand. Genomic Sci.">
        <title>Complete genome sequence of Thermanaerovibrio acidaminovorans type strain (Su883).</title>
        <authorList>
            <person name="Chovatia M."/>
            <person name="Sikorski J."/>
            <person name="Schroder M."/>
            <person name="Lapidus A."/>
            <person name="Nolan M."/>
            <person name="Tice H."/>
            <person name="Glavina Del Rio T."/>
            <person name="Copeland A."/>
            <person name="Cheng J.F."/>
            <person name="Lucas S."/>
            <person name="Chen F."/>
            <person name="Bruce D."/>
            <person name="Goodwin L."/>
            <person name="Pitluck S."/>
            <person name="Ivanova N."/>
            <person name="Mavromatis K."/>
            <person name="Ovchinnikova G."/>
            <person name="Pati A."/>
            <person name="Chen A."/>
            <person name="Palaniappan K."/>
            <person name="Land M."/>
            <person name="Hauser L."/>
            <person name="Chang Y.J."/>
            <person name="Jeffries C.D."/>
            <person name="Chain P."/>
            <person name="Saunders E."/>
            <person name="Detter J.C."/>
            <person name="Brettin T."/>
            <person name="Rohde M."/>
            <person name="Goker M."/>
            <person name="Spring S."/>
            <person name="Bristow J."/>
            <person name="Markowitz V."/>
            <person name="Hugenholtz P."/>
            <person name="Kyrpides N.C."/>
            <person name="Klenk H.P."/>
            <person name="Eisen J.A."/>
        </authorList>
    </citation>
    <scope>NUCLEOTIDE SEQUENCE [LARGE SCALE GENOMIC DNA]</scope>
    <source>
        <strain evidence="14">ATCC 49978 / DSM 6589 / Su883</strain>
    </source>
</reference>
<dbReference type="GO" id="GO:0097367">
    <property type="term" value="F:carbohydrate derivative binding"/>
    <property type="evidence" value="ECO:0007669"/>
    <property type="project" value="InterPro"/>
</dbReference>
<dbReference type="InterPro" id="IPR005855">
    <property type="entry name" value="GFAT"/>
</dbReference>
<dbReference type="InterPro" id="IPR017932">
    <property type="entry name" value="GATase_2_dom"/>
</dbReference>
<dbReference type="GO" id="GO:0006002">
    <property type="term" value="P:fructose 6-phosphate metabolic process"/>
    <property type="evidence" value="ECO:0007669"/>
    <property type="project" value="TreeGrafter"/>
</dbReference>
<feature type="active site" description="For Fru-6P isomerization activity" evidence="10">
    <location>
        <position position="603"/>
    </location>
</feature>
<evidence type="ECO:0000256" key="3">
    <source>
        <dbReference type="ARBA" id="ARBA00012916"/>
    </source>
</evidence>
<evidence type="ECO:0000256" key="5">
    <source>
        <dbReference type="ARBA" id="ARBA00022490"/>
    </source>
</evidence>
<dbReference type="GO" id="GO:0005975">
    <property type="term" value="P:carbohydrate metabolic process"/>
    <property type="evidence" value="ECO:0007669"/>
    <property type="project" value="UniProtKB-UniRule"/>
</dbReference>
<gene>
    <name evidence="10" type="primary">glmS</name>
    <name evidence="13" type="ordered locus">Taci_0841</name>
</gene>
<dbReference type="NCBIfam" id="NF001484">
    <property type="entry name" value="PRK00331.1"/>
    <property type="match status" value="1"/>
</dbReference>
<evidence type="ECO:0000256" key="8">
    <source>
        <dbReference type="ARBA" id="ARBA00022737"/>
    </source>
</evidence>
<dbReference type="PATRIC" id="fig|525903.6.peg.842"/>
<dbReference type="InterPro" id="IPR035466">
    <property type="entry name" value="GlmS/AgaS_SIS"/>
</dbReference>
<evidence type="ECO:0000256" key="7">
    <source>
        <dbReference type="ARBA" id="ARBA00022679"/>
    </source>
</evidence>